<keyword evidence="8" id="KW-0812">Transmembrane</keyword>
<dbReference type="PROSITE" id="PS50109">
    <property type="entry name" value="HIS_KIN"/>
    <property type="match status" value="1"/>
</dbReference>
<dbReference type="InterPro" id="IPR011712">
    <property type="entry name" value="Sig_transdc_His_kin_sub3_dim/P"/>
</dbReference>
<keyword evidence="12" id="KW-1185">Reference proteome</keyword>
<dbReference type="GO" id="GO:0016020">
    <property type="term" value="C:membrane"/>
    <property type="evidence" value="ECO:0007669"/>
    <property type="project" value="InterPro"/>
</dbReference>
<dbReference type="EC" id="2.7.13.3" evidence="2"/>
<dbReference type="InterPro" id="IPR003594">
    <property type="entry name" value="HATPase_dom"/>
</dbReference>
<protein>
    <recommendedName>
        <fullName evidence="2">histidine kinase</fullName>
        <ecNumber evidence="2">2.7.13.3</ecNumber>
    </recommendedName>
</protein>
<feature type="domain" description="Histidine kinase" evidence="10">
    <location>
        <begin position="533"/>
        <end position="762"/>
    </location>
</feature>
<keyword evidence="6" id="KW-0067">ATP-binding</keyword>
<comment type="caution">
    <text evidence="11">The sequence shown here is derived from an EMBL/GenBank/DDBJ whole genome shotgun (WGS) entry which is preliminary data.</text>
</comment>
<dbReference type="RefSeq" id="WP_036645422.1">
    <property type="nucleotide sequence ID" value="NZ_BAVZ01000001.1"/>
</dbReference>
<evidence type="ECO:0000256" key="7">
    <source>
        <dbReference type="ARBA" id="ARBA00023012"/>
    </source>
</evidence>
<evidence type="ECO:0000256" key="6">
    <source>
        <dbReference type="ARBA" id="ARBA00022840"/>
    </source>
</evidence>
<dbReference type="Proteomes" id="UP000019364">
    <property type="component" value="Unassembled WGS sequence"/>
</dbReference>
<dbReference type="GO" id="GO:0000155">
    <property type="term" value="F:phosphorelay sensor kinase activity"/>
    <property type="evidence" value="ECO:0007669"/>
    <property type="project" value="InterPro"/>
</dbReference>
<feature type="transmembrane region" description="Helical" evidence="8">
    <location>
        <begin position="106"/>
        <end position="124"/>
    </location>
</feature>
<dbReference type="eggNOG" id="COG4585">
    <property type="taxonomic scope" value="Bacteria"/>
</dbReference>
<dbReference type="PANTHER" id="PTHR24421">
    <property type="entry name" value="NITRATE/NITRITE SENSOR PROTEIN NARX-RELATED"/>
    <property type="match status" value="1"/>
</dbReference>
<feature type="domain" description="PDZ" evidence="9">
    <location>
        <begin position="1"/>
        <end position="59"/>
    </location>
</feature>
<dbReference type="EMBL" id="BAVZ01000001">
    <property type="protein sequence ID" value="GAF06380.1"/>
    <property type="molecule type" value="Genomic_DNA"/>
</dbReference>
<keyword evidence="8" id="KW-0472">Membrane</keyword>
<dbReference type="InterPro" id="IPR050482">
    <property type="entry name" value="Sensor_HK_TwoCompSys"/>
</dbReference>
<comment type="catalytic activity">
    <reaction evidence="1">
        <text>ATP + protein L-histidine = ADP + protein N-phospho-L-histidine.</text>
        <dbReference type="EC" id="2.7.13.3"/>
    </reaction>
</comment>
<feature type="transmembrane region" description="Helical" evidence="8">
    <location>
        <begin position="329"/>
        <end position="348"/>
    </location>
</feature>
<dbReference type="AlphaFoldDB" id="W7Y677"/>
<name>W7Y677_9BACL</name>
<dbReference type="InterPro" id="IPR036890">
    <property type="entry name" value="HATPase_C_sf"/>
</dbReference>
<feature type="transmembrane region" description="Helical" evidence="8">
    <location>
        <begin position="264"/>
        <end position="286"/>
    </location>
</feature>
<feature type="transmembrane region" description="Helical" evidence="8">
    <location>
        <begin position="298"/>
        <end position="317"/>
    </location>
</feature>
<feature type="transmembrane region" description="Helical" evidence="8">
    <location>
        <begin position="162"/>
        <end position="183"/>
    </location>
</feature>
<sequence length="780" mass="90358">MVHLTLSSLDYREIGIKLNVDSKGQYIVKSLSPSGVASNYFHVKENDQLLSVNGEAPDLYPEVHSNRSILGANEASFLRHHPDGTSETYNIHISEAPLTFSWIGDLAVPGATLSIFFILAFFLYSRKKDDAVTKLLIAYFLAIGFTDYSAVASASGDLIGGFLLQNGLAIVPVLFLHFIYVYLAKYNIQFLSKRTLLFFYGIWSFIVLEWTIYNFTSFSNEIYYYIEFNSSVIFFLASSLYTIYKLFATLRRYRDTPVKSIIKLILTGQVVAYTPIILLTFLPAIFNVHIIASKYTTAFLLILPFIYFYIIMAERFLDIEIALTKFKYYSLITFIPAIFFLLVFMAIFHNEQGIGIRWIQMFLVFYFGFVTFLYIKEKMDIRIKPRLFKQLYDFQSSLDRFSKNISKVMKRSDLEMYLHQEIRRTLPVKRAEVIVLHHDHEGWRLLKEGRESQVDDRVIEMLLNPSEAYVLGEQVYVPQGLCYVIGQNGSNSYVLWVDNKENFLKFNSEELNWLRVMANYSSIVYENLFLIERLVHDLEADMQKHQSSSPWMLRLLFGLSENERRKLASDLHDSALQEQLNWYRRLEVILADYDLKDDLREKLFDIKEGLLDVIHQIRETCNELRPPLLKELGIADSLNHLFEYAQLRNNYAIDFLYEPIRSPLSDEQTLALYRIVQELLRNAGKHANASRIVIELCEQNGGIDFKYQDNGKGMQIEDIVESFEHMGLSGIRERVVSMEGHVEFESVIGEGFKVNIHFPLELPEISANRGGSNNDSYLTG</sequence>
<keyword evidence="3" id="KW-0808">Transferase</keyword>
<dbReference type="GO" id="GO:0046983">
    <property type="term" value="F:protein dimerization activity"/>
    <property type="evidence" value="ECO:0007669"/>
    <property type="project" value="InterPro"/>
</dbReference>
<dbReference type="Gene3D" id="3.30.565.10">
    <property type="entry name" value="Histidine kinase-like ATPase, C-terminal domain"/>
    <property type="match status" value="1"/>
</dbReference>
<dbReference type="CDD" id="cd16917">
    <property type="entry name" value="HATPase_UhpB-NarQ-NarX-like"/>
    <property type="match status" value="1"/>
</dbReference>
<proteinExistence type="predicted"/>
<keyword evidence="5" id="KW-0418">Kinase</keyword>
<dbReference type="PROSITE" id="PS50106">
    <property type="entry name" value="PDZ"/>
    <property type="match status" value="1"/>
</dbReference>
<evidence type="ECO:0000256" key="2">
    <source>
        <dbReference type="ARBA" id="ARBA00012438"/>
    </source>
</evidence>
<keyword evidence="7" id="KW-0902">Two-component regulatory system</keyword>
<evidence type="ECO:0000256" key="3">
    <source>
        <dbReference type="ARBA" id="ARBA00022679"/>
    </source>
</evidence>
<dbReference type="SUPFAM" id="SSF55874">
    <property type="entry name" value="ATPase domain of HSP90 chaperone/DNA topoisomerase II/histidine kinase"/>
    <property type="match status" value="1"/>
</dbReference>
<evidence type="ECO:0000313" key="11">
    <source>
        <dbReference type="EMBL" id="GAF06380.1"/>
    </source>
</evidence>
<evidence type="ECO:0000259" key="10">
    <source>
        <dbReference type="PROSITE" id="PS50109"/>
    </source>
</evidence>
<dbReference type="Pfam" id="PF07730">
    <property type="entry name" value="HisKA_3"/>
    <property type="match status" value="1"/>
</dbReference>
<feature type="transmembrane region" description="Helical" evidence="8">
    <location>
        <begin position="195"/>
        <end position="216"/>
    </location>
</feature>
<gene>
    <name evidence="11" type="ORF">JCM16418_333</name>
</gene>
<dbReference type="PANTHER" id="PTHR24421:SF60">
    <property type="entry name" value="SENSOR HISTIDINE KINASE COMP"/>
    <property type="match status" value="1"/>
</dbReference>
<dbReference type="InterPro" id="IPR001478">
    <property type="entry name" value="PDZ"/>
</dbReference>
<evidence type="ECO:0000259" key="9">
    <source>
        <dbReference type="PROSITE" id="PS50106"/>
    </source>
</evidence>
<evidence type="ECO:0000256" key="5">
    <source>
        <dbReference type="ARBA" id="ARBA00022777"/>
    </source>
</evidence>
<evidence type="ECO:0000256" key="8">
    <source>
        <dbReference type="SAM" id="Phobius"/>
    </source>
</evidence>
<dbReference type="InterPro" id="IPR005467">
    <property type="entry name" value="His_kinase_dom"/>
</dbReference>
<evidence type="ECO:0000313" key="12">
    <source>
        <dbReference type="Proteomes" id="UP000019364"/>
    </source>
</evidence>
<dbReference type="STRING" id="1236976.JCM16418_333"/>
<dbReference type="OrthoDB" id="9781904at2"/>
<accession>W7Y677</accession>
<dbReference type="GO" id="GO:0005524">
    <property type="term" value="F:ATP binding"/>
    <property type="evidence" value="ECO:0007669"/>
    <property type="project" value="UniProtKB-KW"/>
</dbReference>
<keyword evidence="4" id="KW-0547">Nucleotide-binding</keyword>
<feature type="transmembrane region" description="Helical" evidence="8">
    <location>
        <begin position="136"/>
        <end position="156"/>
    </location>
</feature>
<keyword evidence="8" id="KW-1133">Transmembrane helix</keyword>
<evidence type="ECO:0000256" key="4">
    <source>
        <dbReference type="ARBA" id="ARBA00022741"/>
    </source>
</evidence>
<organism evidence="11 12">
    <name type="scientific">Paenibacillus pini JCM 16418</name>
    <dbReference type="NCBI Taxonomy" id="1236976"/>
    <lineage>
        <taxon>Bacteria</taxon>
        <taxon>Bacillati</taxon>
        <taxon>Bacillota</taxon>
        <taxon>Bacilli</taxon>
        <taxon>Bacillales</taxon>
        <taxon>Paenibacillaceae</taxon>
        <taxon>Paenibacillus</taxon>
    </lineage>
</organism>
<dbReference type="SMART" id="SM00387">
    <property type="entry name" value="HATPase_c"/>
    <property type="match status" value="1"/>
</dbReference>
<feature type="transmembrane region" description="Helical" evidence="8">
    <location>
        <begin position="222"/>
        <end position="244"/>
    </location>
</feature>
<feature type="transmembrane region" description="Helical" evidence="8">
    <location>
        <begin position="354"/>
        <end position="375"/>
    </location>
</feature>
<reference evidence="11 12" key="1">
    <citation type="journal article" date="2014" name="Genome Announc.">
        <title>Draft Genome Sequence of Paenibacillus pini JCM 16418T, Isolated from the Rhizosphere of Pine Tree.</title>
        <authorList>
            <person name="Yuki M."/>
            <person name="Oshima K."/>
            <person name="Suda W."/>
            <person name="Oshida Y."/>
            <person name="Kitamura K."/>
            <person name="Iida Y."/>
            <person name="Hattori M."/>
            <person name="Ohkuma M."/>
        </authorList>
    </citation>
    <scope>NUCLEOTIDE SEQUENCE [LARGE SCALE GENOMIC DNA]</scope>
    <source>
        <strain evidence="11 12">JCM 16418</strain>
    </source>
</reference>
<evidence type="ECO:0000256" key="1">
    <source>
        <dbReference type="ARBA" id="ARBA00000085"/>
    </source>
</evidence>
<dbReference type="Pfam" id="PF02518">
    <property type="entry name" value="HATPase_c"/>
    <property type="match status" value="1"/>
</dbReference>